<dbReference type="PANTHER" id="PTHR43849:SF2">
    <property type="entry name" value="BLL3936 PROTEIN"/>
    <property type="match status" value="1"/>
</dbReference>
<feature type="transmembrane region" description="Helical" evidence="3">
    <location>
        <begin position="63"/>
        <end position="83"/>
    </location>
</feature>
<feature type="transmembrane region" description="Helical" evidence="3">
    <location>
        <begin position="353"/>
        <end position="370"/>
    </location>
</feature>
<dbReference type="RefSeq" id="WP_244512494.1">
    <property type="nucleotide sequence ID" value="NZ_FNJC01000005.1"/>
</dbReference>
<keyword evidence="1" id="KW-0997">Cell inner membrane</keyword>
<feature type="transmembrane region" description="Helical" evidence="3">
    <location>
        <begin position="382"/>
        <end position="408"/>
    </location>
</feature>
<name>A0A1H0TQV7_9HYPH</name>
<organism evidence="5 6">
    <name type="scientific">Filomicrobium insigne</name>
    <dbReference type="NCBI Taxonomy" id="418854"/>
    <lineage>
        <taxon>Bacteria</taxon>
        <taxon>Pseudomonadati</taxon>
        <taxon>Pseudomonadota</taxon>
        <taxon>Alphaproteobacteria</taxon>
        <taxon>Hyphomicrobiales</taxon>
        <taxon>Hyphomicrobiaceae</taxon>
        <taxon>Filomicrobium</taxon>
    </lineage>
</organism>
<comment type="function">
    <text evidence="1">Part of the tripartite ATP-independent periplasmic (TRAP) transport system.</text>
</comment>
<keyword evidence="1" id="KW-1003">Cell membrane</keyword>
<feature type="domain" description="TRAP C4-dicarboxylate transport system permease DctM subunit" evidence="4">
    <location>
        <begin position="104"/>
        <end position="534"/>
    </location>
</feature>
<protein>
    <submittedName>
        <fullName evidence="5">TRAP transporter, 4TM/12TM fusion protein</fullName>
    </submittedName>
</protein>
<feature type="region of interest" description="Disordered" evidence="2">
    <location>
        <begin position="623"/>
        <end position="644"/>
    </location>
</feature>
<gene>
    <name evidence="5" type="ORF">SAMN04488061_3322</name>
</gene>
<keyword evidence="3" id="KW-0812">Transmembrane</keyword>
<keyword evidence="1" id="KW-0813">Transport</keyword>
<feature type="transmembrane region" description="Helical" evidence="3">
    <location>
        <begin position="89"/>
        <end position="109"/>
    </location>
</feature>
<feature type="transmembrane region" description="Helical" evidence="3">
    <location>
        <begin position="331"/>
        <end position="347"/>
    </location>
</feature>
<evidence type="ECO:0000256" key="2">
    <source>
        <dbReference type="SAM" id="MobiDB-lite"/>
    </source>
</evidence>
<feature type="transmembrane region" description="Helical" evidence="3">
    <location>
        <begin position="451"/>
        <end position="471"/>
    </location>
</feature>
<keyword evidence="3" id="KW-1133">Transmembrane helix</keyword>
<evidence type="ECO:0000313" key="6">
    <source>
        <dbReference type="Proteomes" id="UP000198795"/>
    </source>
</evidence>
<comment type="caution">
    <text evidence="5">The sequence shown here is derived from an EMBL/GenBank/DDBJ whole genome shotgun (WGS) entry which is preliminary data.</text>
</comment>
<dbReference type="NCBIfam" id="TIGR02123">
    <property type="entry name" value="TRAP_fused"/>
    <property type="match status" value="1"/>
</dbReference>
<dbReference type="InterPro" id="IPR010656">
    <property type="entry name" value="DctM"/>
</dbReference>
<evidence type="ECO:0000256" key="3">
    <source>
        <dbReference type="SAM" id="Phobius"/>
    </source>
</evidence>
<feature type="transmembrane region" description="Helical" evidence="3">
    <location>
        <begin position="213"/>
        <end position="238"/>
    </location>
</feature>
<evidence type="ECO:0000313" key="5">
    <source>
        <dbReference type="EMBL" id="SDP56155.1"/>
    </source>
</evidence>
<comment type="subcellular location">
    <subcellularLocation>
        <location evidence="1">Cell inner membrane</location>
        <topology evidence="1">Multi-pass membrane protein</topology>
    </subcellularLocation>
</comment>
<dbReference type="PANTHER" id="PTHR43849">
    <property type="entry name" value="BLL3936 PROTEIN"/>
    <property type="match status" value="1"/>
</dbReference>
<keyword evidence="6" id="KW-1185">Reference proteome</keyword>
<proteinExistence type="predicted"/>
<feature type="transmembrane region" description="Helical" evidence="3">
    <location>
        <begin position="7"/>
        <end position="24"/>
    </location>
</feature>
<feature type="transmembrane region" description="Helical" evidence="3">
    <location>
        <begin position="39"/>
        <end position="56"/>
    </location>
</feature>
<dbReference type="Pfam" id="PF06808">
    <property type="entry name" value="DctM"/>
    <property type="match status" value="1"/>
</dbReference>
<dbReference type="EMBL" id="FNJC01000005">
    <property type="protein sequence ID" value="SDP56155.1"/>
    <property type="molecule type" value="Genomic_DNA"/>
</dbReference>
<feature type="transmembrane region" description="Helical" evidence="3">
    <location>
        <begin position="292"/>
        <end position="311"/>
    </location>
</feature>
<dbReference type="Proteomes" id="UP000198795">
    <property type="component" value="Unassembled WGS sequence"/>
</dbReference>
<feature type="transmembrane region" description="Helical" evidence="3">
    <location>
        <begin position="573"/>
        <end position="591"/>
    </location>
</feature>
<reference evidence="5 6" key="1">
    <citation type="submission" date="2016-10" db="EMBL/GenBank/DDBJ databases">
        <authorList>
            <person name="Varghese N."/>
            <person name="Submissions S."/>
        </authorList>
    </citation>
    <scope>NUCLEOTIDE SEQUENCE [LARGE SCALE GENOMIC DNA]</scope>
    <source>
        <strain evidence="5 6">CGMCC 1.6497</strain>
    </source>
</reference>
<feature type="transmembrane region" description="Helical" evidence="3">
    <location>
        <begin position="539"/>
        <end position="561"/>
    </location>
</feature>
<feature type="transmembrane region" description="Helical" evidence="3">
    <location>
        <begin position="597"/>
        <end position="615"/>
    </location>
</feature>
<keyword evidence="3" id="KW-0472">Membrane</keyword>
<evidence type="ECO:0000259" key="4">
    <source>
        <dbReference type="Pfam" id="PF06808"/>
    </source>
</evidence>
<feature type="transmembrane region" description="Helical" evidence="3">
    <location>
        <begin position="116"/>
        <end position="136"/>
    </location>
</feature>
<evidence type="ECO:0000256" key="1">
    <source>
        <dbReference type="RuleBase" id="RU369079"/>
    </source>
</evidence>
<feature type="transmembrane region" description="Helical" evidence="3">
    <location>
        <begin position="477"/>
        <end position="498"/>
    </location>
</feature>
<feature type="transmembrane region" description="Helical" evidence="3">
    <location>
        <begin position="173"/>
        <end position="193"/>
    </location>
</feature>
<dbReference type="InterPro" id="IPR011853">
    <property type="entry name" value="TRAP_DctM-Dct_fused"/>
</dbReference>
<feature type="transmembrane region" description="Helical" evidence="3">
    <location>
        <begin position="510"/>
        <end position="533"/>
    </location>
</feature>
<sequence length="644" mass="68856">MSMSKILDYIIVAVGIAAFGYHMLTTQVLMVGSYEHQTIHLMFVVTLIFLGAVRLSTSVSARLWYLSMLGLGLFATAYIYLNLSHLEMVIGFPETIDVIVGVILMLVVLEGTRQAWGNIMPCVIVFFVAYFFLGQYLPEPFYHRPFNFSYVVSYLSVGLSGIYGNFLSISANYVFLFVIFGALLEILRVHGLFRELGQAAGRVFRGGPGQTAVISSAMVGTVTGAAVANVAITGAFTIPYMKQTGYKPHIAAAIEATASTGGQLMPPVMGAAAFLMASFIGVSYASVMAASLIPALLYFWGCMLSVQLIAVRENIRAPRAPIDVRLIFRRLPLFLIPLGVLVVMLLMQYSANLAAFWAIIVAVVLSYISSDTRPTFKELAECLSRGAVIGAQIGIALAGVGMMAQALITTGMGTKVASVVEMLSGGSLALALVITMIVSIILGLGIPTSAAYALVAIVVVPVLIEMGVTPISAHFFAFYFAVVSAITPPVALASLAGAGIAGADYVKTSLYAFMIALAGFIIPFLVVYNPVLVLEPDDWAHGVFALIAVPIGMSTLAMAIFNCALTMFSLYERVLAIVSTALIVAFLVLRHDSGLPFEYPVLGIGLLIFAVLMMGQMRKRKAETTALPKAQPIGQSYAEPDPTR</sequence>
<accession>A0A1H0TQV7</accession>
<feature type="transmembrane region" description="Helical" evidence="3">
    <location>
        <begin position="428"/>
        <end position="446"/>
    </location>
</feature>